<accession>A0A9W6DE66</accession>
<dbReference type="InterPro" id="IPR027417">
    <property type="entry name" value="P-loop_NTPase"/>
</dbReference>
<dbReference type="GO" id="GO:0005524">
    <property type="term" value="F:ATP binding"/>
    <property type="evidence" value="ECO:0007669"/>
    <property type="project" value="UniProtKB-KW"/>
</dbReference>
<dbReference type="PROSITE" id="PS00211">
    <property type="entry name" value="ABC_TRANSPORTER_1"/>
    <property type="match status" value="1"/>
</dbReference>
<sequence length="307" mass="34548">MSDYVLEVSELEKLYGTKKIIRNVNLKIKKGDIYGFLGRNGAGKTTTIKMILNLLQNDKGTIKIDGYDVKKQFNKAISRVGAVVETPRFYTYLSAYDNLRLIANLHPDVTKKRISELLHLVGLSKRSKDKVKTYSLGMKQRLGIARALLNNPSLVILDEPTNGLDPQGIKEIREIISQLAIEQDITFLISTHLLYEVEQICNKVAILQEGAIIAEGAVKDLLDNRYEIIEIHTKPTNHLPDILKNITYIKSINKIPNGLEITLEKSHSGKLNQFLISNNIIVDYVIPIKPSLEEYFISITQGGNHNA</sequence>
<dbReference type="RefSeq" id="WP_281815513.1">
    <property type="nucleotide sequence ID" value="NZ_BRLB01000006.1"/>
</dbReference>
<comment type="similarity">
    <text evidence="1">Belongs to the ABC transporter superfamily.</text>
</comment>
<dbReference type="GO" id="GO:0016887">
    <property type="term" value="F:ATP hydrolysis activity"/>
    <property type="evidence" value="ECO:0007669"/>
    <property type="project" value="InterPro"/>
</dbReference>
<evidence type="ECO:0000256" key="2">
    <source>
        <dbReference type="ARBA" id="ARBA00022448"/>
    </source>
</evidence>
<comment type="caution">
    <text evidence="6">The sequence shown here is derived from an EMBL/GenBank/DDBJ whole genome shotgun (WGS) entry which is preliminary data.</text>
</comment>
<protein>
    <submittedName>
        <fullName evidence="6">Bacitracin ABC transporter ATP-binding protein BcrA</fullName>
    </submittedName>
</protein>
<dbReference type="SUPFAM" id="SSF52540">
    <property type="entry name" value="P-loop containing nucleoside triphosphate hydrolases"/>
    <property type="match status" value="1"/>
</dbReference>
<dbReference type="Gene3D" id="3.40.50.300">
    <property type="entry name" value="P-loop containing nucleotide triphosphate hydrolases"/>
    <property type="match status" value="1"/>
</dbReference>
<organism evidence="6 7">
    <name type="scientific">Vallitalea longa</name>
    <dbReference type="NCBI Taxonomy" id="2936439"/>
    <lineage>
        <taxon>Bacteria</taxon>
        <taxon>Bacillati</taxon>
        <taxon>Bacillota</taxon>
        <taxon>Clostridia</taxon>
        <taxon>Lachnospirales</taxon>
        <taxon>Vallitaleaceae</taxon>
        <taxon>Vallitalea</taxon>
    </lineage>
</organism>
<evidence type="ECO:0000313" key="6">
    <source>
        <dbReference type="EMBL" id="GKX29821.1"/>
    </source>
</evidence>
<evidence type="ECO:0000313" key="7">
    <source>
        <dbReference type="Proteomes" id="UP001144256"/>
    </source>
</evidence>
<evidence type="ECO:0000256" key="4">
    <source>
        <dbReference type="ARBA" id="ARBA00022840"/>
    </source>
</evidence>
<evidence type="ECO:0000256" key="1">
    <source>
        <dbReference type="ARBA" id="ARBA00005417"/>
    </source>
</evidence>
<dbReference type="AlphaFoldDB" id="A0A9W6DE66"/>
<dbReference type="PANTHER" id="PTHR43335:SF4">
    <property type="entry name" value="ABC TRANSPORTER, ATP-BINDING PROTEIN"/>
    <property type="match status" value="1"/>
</dbReference>
<gene>
    <name evidence="6" type="ORF">SH1V18_23010</name>
</gene>
<dbReference type="PROSITE" id="PS50893">
    <property type="entry name" value="ABC_TRANSPORTER_2"/>
    <property type="match status" value="1"/>
</dbReference>
<keyword evidence="7" id="KW-1185">Reference proteome</keyword>
<keyword evidence="3" id="KW-0547">Nucleotide-binding</keyword>
<dbReference type="Pfam" id="PF00005">
    <property type="entry name" value="ABC_tran"/>
    <property type="match status" value="1"/>
</dbReference>
<dbReference type="PANTHER" id="PTHR43335">
    <property type="entry name" value="ABC TRANSPORTER, ATP-BINDING PROTEIN"/>
    <property type="match status" value="1"/>
</dbReference>
<dbReference type="InterPro" id="IPR003593">
    <property type="entry name" value="AAA+_ATPase"/>
</dbReference>
<evidence type="ECO:0000259" key="5">
    <source>
        <dbReference type="PROSITE" id="PS50893"/>
    </source>
</evidence>
<dbReference type="InterPro" id="IPR003439">
    <property type="entry name" value="ABC_transporter-like_ATP-bd"/>
</dbReference>
<dbReference type="Proteomes" id="UP001144256">
    <property type="component" value="Unassembled WGS sequence"/>
</dbReference>
<dbReference type="InterPro" id="IPR017871">
    <property type="entry name" value="ABC_transporter-like_CS"/>
</dbReference>
<reference evidence="6" key="1">
    <citation type="submission" date="2022-06" db="EMBL/GenBank/DDBJ databases">
        <title>Vallitalea longa sp. nov., an anaerobic bacterium isolated from marine sediment.</title>
        <authorList>
            <person name="Hirano S."/>
            <person name="Terahara T."/>
            <person name="Mori K."/>
            <person name="Hamada M."/>
            <person name="Matsumoto R."/>
            <person name="Kobayashi T."/>
        </authorList>
    </citation>
    <scope>NUCLEOTIDE SEQUENCE</scope>
    <source>
        <strain evidence="6">SH18-1</strain>
    </source>
</reference>
<dbReference type="EMBL" id="BRLB01000006">
    <property type="protein sequence ID" value="GKX29821.1"/>
    <property type="molecule type" value="Genomic_DNA"/>
</dbReference>
<dbReference type="SMART" id="SM00382">
    <property type="entry name" value="AAA"/>
    <property type="match status" value="1"/>
</dbReference>
<proteinExistence type="inferred from homology"/>
<name>A0A9W6DE66_9FIRM</name>
<keyword evidence="2" id="KW-0813">Transport</keyword>
<feature type="domain" description="ABC transporter" evidence="5">
    <location>
        <begin position="6"/>
        <end position="234"/>
    </location>
</feature>
<keyword evidence="4 6" id="KW-0067">ATP-binding</keyword>
<evidence type="ECO:0000256" key="3">
    <source>
        <dbReference type="ARBA" id="ARBA00022741"/>
    </source>
</evidence>